<protein>
    <submittedName>
        <fullName evidence="2">Uncharacterized protein</fullName>
    </submittedName>
</protein>
<feature type="compositionally biased region" description="Basic and acidic residues" evidence="1">
    <location>
        <begin position="7"/>
        <end position="20"/>
    </location>
</feature>
<evidence type="ECO:0000313" key="3">
    <source>
        <dbReference type="Proteomes" id="UP000299102"/>
    </source>
</evidence>
<keyword evidence="3" id="KW-1185">Reference proteome</keyword>
<accession>A0A4C1TXY1</accession>
<sequence length="126" mass="14488">MSVRCDVGADERHRHRRDSEVRGRRLNMPSGKLRKLRILSQINEWVNLTKVGNLVNLPGSGSSSVASRRKRDRFVLKMDHYRIELHSDKSISFTKTGGHRCPVLEHLPVRCDSCTYKLVPHVSCVR</sequence>
<dbReference type="EMBL" id="BGZK01000102">
    <property type="protein sequence ID" value="GBP18905.1"/>
    <property type="molecule type" value="Genomic_DNA"/>
</dbReference>
<reference evidence="2 3" key="1">
    <citation type="journal article" date="2019" name="Commun. Biol.">
        <title>The bagworm genome reveals a unique fibroin gene that provides high tensile strength.</title>
        <authorList>
            <person name="Kono N."/>
            <person name="Nakamura H."/>
            <person name="Ohtoshi R."/>
            <person name="Tomita M."/>
            <person name="Numata K."/>
            <person name="Arakawa K."/>
        </authorList>
    </citation>
    <scope>NUCLEOTIDE SEQUENCE [LARGE SCALE GENOMIC DNA]</scope>
</reference>
<name>A0A4C1TXY1_EUMVA</name>
<feature type="region of interest" description="Disordered" evidence="1">
    <location>
        <begin position="1"/>
        <end position="20"/>
    </location>
</feature>
<gene>
    <name evidence="2" type="ORF">EVAR_20437_1</name>
</gene>
<dbReference type="AlphaFoldDB" id="A0A4C1TXY1"/>
<organism evidence="2 3">
    <name type="scientific">Eumeta variegata</name>
    <name type="common">Bagworm moth</name>
    <name type="synonym">Eumeta japonica</name>
    <dbReference type="NCBI Taxonomy" id="151549"/>
    <lineage>
        <taxon>Eukaryota</taxon>
        <taxon>Metazoa</taxon>
        <taxon>Ecdysozoa</taxon>
        <taxon>Arthropoda</taxon>
        <taxon>Hexapoda</taxon>
        <taxon>Insecta</taxon>
        <taxon>Pterygota</taxon>
        <taxon>Neoptera</taxon>
        <taxon>Endopterygota</taxon>
        <taxon>Lepidoptera</taxon>
        <taxon>Glossata</taxon>
        <taxon>Ditrysia</taxon>
        <taxon>Tineoidea</taxon>
        <taxon>Psychidae</taxon>
        <taxon>Oiketicinae</taxon>
        <taxon>Eumeta</taxon>
    </lineage>
</organism>
<evidence type="ECO:0000313" key="2">
    <source>
        <dbReference type="EMBL" id="GBP18905.1"/>
    </source>
</evidence>
<evidence type="ECO:0000256" key="1">
    <source>
        <dbReference type="SAM" id="MobiDB-lite"/>
    </source>
</evidence>
<dbReference type="Proteomes" id="UP000299102">
    <property type="component" value="Unassembled WGS sequence"/>
</dbReference>
<comment type="caution">
    <text evidence="2">The sequence shown here is derived from an EMBL/GenBank/DDBJ whole genome shotgun (WGS) entry which is preliminary data.</text>
</comment>
<proteinExistence type="predicted"/>